<proteinExistence type="inferred from homology"/>
<dbReference type="PANTHER" id="PTHR42760:SF133">
    <property type="entry name" value="3-OXOACYL-[ACYL-CARRIER-PROTEIN] REDUCTASE"/>
    <property type="match status" value="1"/>
</dbReference>
<feature type="non-terminal residue" evidence="3">
    <location>
        <position position="1"/>
    </location>
</feature>
<dbReference type="GO" id="GO:0016616">
    <property type="term" value="F:oxidoreductase activity, acting on the CH-OH group of donors, NAD or NADP as acceptor"/>
    <property type="evidence" value="ECO:0007669"/>
    <property type="project" value="TreeGrafter"/>
</dbReference>
<dbReference type="PRINTS" id="PR00080">
    <property type="entry name" value="SDRFAMILY"/>
</dbReference>
<dbReference type="InterPro" id="IPR036291">
    <property type="entry name" value="NAD(P)-bd_dom_sf"/>
</dbReference>
<dbReference type="SUPFAM" id="SSF51735">
    <property type="entry name" value="NAD(P)-binding Rossmann-fold domains"/>
    <property type="match status" value="1"/>
</dbReference>
<dbReference type="Gene3D" id="3.40.50.720">
    <property type="entry name" value="NAD(P)-binding Rossmann-like Domain"/>
    <property type="match status" value="1"/>
</dbReference>
<sequence length="156" mass="17116">PRPFFEKTVEDWEKTLSVNLIGMFLCCQAAAKYMLEQKSGKIVNISSIRGIDHCGREGVMDYSASKTAVIGLTKTMAKELAPNINVNTVAPGHTKTEMTAPLPDEVKQNMIEGSYLKRMAEPEDIAKAILFMASEDANFITGQVLLVDGGFSLKRT</sequence>
<comment type="similarity">
    <text evidence="1">Belongs to the short-chain dehydrogenases/reductases (SDR) family.</text>
</comment>
<dbReference type="PRINTS" id="PR00081">
    <property type="entry name" value="GDHRDH"/>
</dbReference>
<accession>A0A0F8XWL3</accession>
<dbReference type="AlphaFoldDB" id="A0A0F8XWL3"/>
<organism evidence="3">
    <name type="scientific">marine sediment metagenome</name>
    <dbReference type="NCBI Taxonomy" id="412755"/>
    <lineage>
        <taxon>unclassified sequences</taxon>
        <taxon>metagenomes</taxon>
        <taxon>ecological metagenomes</taxon>
    </lineage>
</organism>
<dbReference type="EMBL" id="LAZR01060440">
    <property type="protein sequence ID" value="KKK65660.1"/>
    <property type="molecule type" value="Genomic_DNA"/>
</dbReference>
<reference evidence="3" key="1">
    <citation type="journal article" date="2015" name="Nature">
        <title>Complex archaea that bridge the gap between prokaryotes and eukaryotes.</title>
        <authorList>
            <person name="Spang A."/>
            <person name="Saw J.H."/>
            <person name="Jorgensen S.L."/>
            <person name="Zaremba-Niedzwiedzka K."/>
            <person name="Martijn J."/>
            <person name="Lind A.E."/>
            <person name="van Eijk R."/>
            <person name="Schleper C."/>
            <person name="Guy L."/>
            <person name="Ettema T.J."/>
        </authorList>
    </citation>
    <scope>NUCLEOTIDE SEQUENCE</scope>
</reference>
<evidence type="ECO:0000256" key="1">
    <source>
        <dbReference type="ARBA" id="ARBA00006484"/>
    </source>
</evidence>
<keyword evidence="2" id="KW-0560">Oxidoreductase</keyword>
<dbReference type="Pfam" id="PF13561">
    <property type="entry name" value="adh_short_C2"/>
    <property type="match status" value="1"/>
</dbReference>
<dbReference type="InterPro" id="IPR002347">
    <property type="entry name" value="SDR_fam"/>
</dbReference>
<dbReference type="PANTHER" id="PTHR42760">
    <property type="entry name" value="SHORT-CHAIN DEHYDROGENASES/REDUCTASES FAMILY MEMBER"/>
    <property type="match status" value="1"/>
</dbReference>
<comment type="caution">
    <text evidence="3">The sequence shown here is derived from an EMBL/GenBank/DDBJ whole genome shotgun (WGS) entry which is preliminary data.</text>
</comment>
<name>A0A0F8XWL3_9ZZZZ</name>
<dbReference type="GO" id="GO:0006633">
    <property type="term" value="P:fatty acid biosynthetic process"/>
    <property type="evidence" value="ECO:0007669"/>
    <property type="project" value="TreeGrafter"/>
</dbReference>
<gene>
    <name evidence="3" type="ORF">LCGC14_2971920</name>
</gene>
<evidence type="ECO:0000256" key="2">
    <source>
        <dbReference type="ARBA" id="ARBA00023002"/>
    </source>
</evidence>
<dbReference type="GO" id="GO:0048038">
    <property type="term" value="F:quinone binding"/>
    <property type="evidence" value="ECO:0007669"/>
    <property type="project" value="TreeGrafter"/>
</dbReference>
<protein>
    <submittedName>
        <fullName evidence="3">Uncharacterized protein</fullName>
    </submittedName>
</protein>
<evidence type="ECO:0000313" key="3">
    <source>
        <dbReference type="EMBL" id="KKK65660.1"/>
    </source>
</evidence>